<dbReference type="InterPro" id="IPR036415">
    <property type="entry name" value="Lamin_tail_dom_sf"/>
</dbReference>
<sequence>MNRRTFLATSCVGLAVGIAGCQTLLNRSDDSEQPETTPTDNRAEDTTNGLRIVGVYADDIDREFLDGEYLLMKNTSTDPLDVSGYVVEYPTGYSHQIADLVLEPGAQFALMSRDGEDSVFQMSPPLHLRYLAADTAPLLGKRGTVRVRDTENELVATVSYENFGCDGETETGDETACLHSISSES</sequence>
<reference evidence="2 3" key="1">
    <citation type="journal article" date="2019" name="Int. J. Syst. Evol. Microbiol.">
        <title>The Global Catalogue of Microorganisms (GCM) 10K type strain sequencing project: providing services to taxonomists for standard genome sequencing and annotation.</title>
        <authorList>
            <consortium name="The Broad Institute Genomics Platform"/>
            <consortium name="The Broad Institute Genome Sequencing Center for Infectious Disease"/>
            <person name="Wu L."/>
            <person name="Ma J."/>
        </authorList>
    </citation>
    <scope>NUCLEOTIDE SEQUENCE [LARGE SCALE GENOMIC DNA]</scope>
    <source>
        <strain evidence="2 3">CGMCC 1.12124</strain>
    </source>
</reference>
<proteinExistence type="predicted"/>
<dbReference type="EMBL" id="JBHSKY010000011">
    <property type="protein sequence ID" value="MFC5279393.1"/>
    <property type="molecule type" value="Genomic_DNA"/>
</dbReference>
<protein>
    <submittedName>
        <fullName evidence="2">Lamin tail domain-containing protein</fullName>
    </submittedName>
</protein>
<evidence type="ECO:0000313" key="2">
    <source>
        <dbReference type="EMBL" id="MFC5279393.1"/>
    </source>
</evidence>
<organism evidence="2 3">
    <name type="scientific">Halorubrum rubrum</name>
    <dbReference type="NCBI Taxonomy" id="1126240"/>
    <lineage>
        <taxon>Archaea</taxon>
        <taxon>Methanobacteriati</taxon>
        <taxon>Methanobacteriota</taxon>
        <taxon>Stenosarchaea group</taxon>
        <taxon>Halobacteria</taxon>
        <taxon>Halobacteriales</taxon>
        <taxon>Haloferacaceae</taxon>
        <taxon>Halorubrum</taxon>
    </lineage>
</organism>
<keyword evidence="3" id="KW-1185">Reference proteome</keyword>
<accession>A0ABD5R327</accession>
<dbReference type="SUPFAM" id="SSF74853">
    <property type="entry name" value="Lamin A/C globular tail domain"/>
    <property type="match status" value="1"/>
</dbReference>
<evidence type="ECO:0000313" key="3">
    <source>
        <dbReference type="Proteomes" id="UP001596118"/>
    </source>
</evidence>
<gene>
    <name evidence="2" type="ORF">ACFPM1_11600</name>
</gene>
<name>A0ABD5R327_9EURY</name>
<dbReference type="AlphaFoldDB" id="A0ABD5R327"/>
<comment type="caution">
    <text evidence="2">The sequence shown here is derived from an EMBL/GenBank/DDBJ whole genome shotgun (WGS) entry which is preliminary data.</text>
</comment>
<dbReference type="RefSeq" id="WP_256412960.1">
    <property type="nucleotide sequence ID" value="NZ_JANHDM010000014.1"/>
</dbReference>
<feature type="region of interest" description="Disordered" evidence="1">
    <location>
        <begin position="27"/>
        <end position="46"/>
    </location>
</feature>
<dbReference type="Proteomes" id="UP001596118">
    <property type="component" value="Unassembled WGS sequence"/>
</dbReference>
<evidence type="ECO:0000256" key="1">
    <source>
        <dbReference type="SAM" id="MobiDB-lite"/>
    </source>
</evidence>
<dbReference type="PROSITE" id="PS51257">
    <property type="entry name" value="PROKAR_LIPOPROTEIN"/>
    <property type="match status" value="1"/>
</dbReference>